<evidence type="ECO:0000256" key="29">
    <source>
        <dbReference type="ARBA" id="ARBA00051243"/>
    </source>
</evidence>
<evidence type="ECO:0000256" key="11">
    <source>
        <dbReference type="ARBA" id="ARBA00022741"/>
    </source>
</evidence>
<dbReference type="FunFam" id="2.10.220.10:FF:000008">
    <property type="entry name" value="Receptor protein-tyrosine kinase"/>
    <property type="match status" value="1"/>
</dbReference>
<evidence type="ECO:0000256" key="1">
    <source>
        <dbReference type="ARBA" id="ARBA00004115"/>
    </source>
</evidence>
<dbReference type="PANTHER" id="PTHR24416">
    <property type="entry name" value="TYROSINE-PROTEIN KINASE RECEPTOR"/>
    <property type="match status" value="1"/>
</dbReference>
<dbReference type="InterPro" id="IPR017441">
    <property type="entry name" value="Protein_kinase_ATP_BS"/>
</dbReference>
<dbReference type="Proteomes" id="UP000028990">
    <property type="component" value="Unassembled WGS sequence"/>
</dbReference>
<dbReference type="InterPro" id="IPR006212">
    <property type="entry name" value="Furin_repeat"/>
</dbReference>
<keyword evidence="27" id="KW-0539">Nucleus</keyword>
<dbReference type="Gene3D" id="3.80.20.20">
    <property type="entry name" value="Receptor L-domain"/>
    <property type="match status" value="2"/>
</dbReference>
<dbReference type="GO" id="GO:0009966">
    <property type="term" value="P:regulation of signal transduction"/>
    <property type="evidence" value="ECO:0007669"/>
    <property type="project" value="UniProtKB-ARBA"/>
</dbReference>
<evidence type="ECO:0000256" key="31">
    <source>
        <dbReference type="PIRSR" id="PIRSR000619-1"/>
    </source>
</evidence>
<feature type="binding site" evidence="32">
    <location>
        <begin position="831"/>
        <end position="839"/>
    </location>
    <ligand>
        <name>ATP</name>
        <dbReference type="ChEBI" id="CHEBI:30616"/>
    </ligand>
</feature>
<keyword evidence="20 30" id="KW-0472">Membrane</keyword>
<dbReference type="InterPro" id="IPR020635">
    <property type="entry name" value="Tyr_kinase_cat_dom"/>
</dbReference>
<dbReference type="InterPro" id="IPR009030">
    <property type="entry name" value="Growth_fac_rcpt_cys_sf"/>
</dbReference>
<keyword evidence="38" id="KW-1185">Reference proteome</keyword>
<keyword evidence="6" id="KW-0597">Phosphoprotein</keyword>
<evidence type="ECO:0000256" key="17">
    <source>
        <dbReference type="ARBA" id="ARBA00022989"/>
    </source>
</evidence>
<dbReference type="InterPro" id="IPR011009">
    <property type="entry name" value="Kinase-like_dom_sf"/>
</dbReference>
<feature type="active site" description="Proton acceptor" evidence="31">
    <location>
        <position position="1012"/>
    </location>
</feature>
<keyword evidence="15 30" id="KW-0067">ATP-binding</keyword>
<keyword evidence="13 30" id="KW-0418">Kinase</keyword>
<evidence type="ECO:0000256" key="9">
    <source>
        <dbReference type="ARBA" id="ARBA00022729"/>
    </source>
</evidence>
<comment type="subcellular location">
    <subcellularLocation>
        <location evidence="2">Cell membrane</location>
        <topology evidence="2">Single-pass type I membrane protein</topology>
    </subcellularLocation>
    <subcellularLocation>
        <location evidence="1">Endoplasmic reticulum membrane</location>
        <topology evidence="1">Single-pass type I membrane protein</topology>
    </subcellularLocation>
    <subcellularLocation>
        <location evidence="3">Endosome membrane</location>
    </subcellularLocation>
    <subcellularLocation>
        <location evidence="4">Golgi apparatus membrane</location>
        <topology evidence="4">Single-pass type I membrane protein</topology>
    </subcellularLocation>
    <subcellularLocation>
        <location evidence="28">Nucleus membrane</location>
        <topology evidence="28">Single-pass type I membrane protein</topology>
    </subcellularLocation>
</comment>
<dbReference type="EC" id="2.7.10.1" evidence="30"/>
<keyword evidence="22" id="KW-1015">Disulfide bond</keyword>
<evidence type="ECO:0000256" key="20">
    <source>
        <dbReference type="ARBA" id="ARBA00023136"/>
    </source>
</evidence>
<feature type="compositionally biased region" description="Low complexity" evidence="34">
    <location>
        <begin position="1200"/>
        <end position="1218"/>
    </location>
</feature>
<dbReference type="GO" id="GO:0050679">
    <property type="term" value="P:positive regulation of epithelial cell proliferation"/>
    <property type="evidence" value="ECO:0007669"/>
    <property type="project" value="TreeGrafter"/>
</dbReference>
<evidence type="ECO:0000256" key="10">
    <source>
        <dbReference type="ARBA" id="ARBA00022737"/>
    </source>
</evidence>
<dbReference type="GO" id="GO:0048408">
    <property type="term" value="F:epidermal growth factor binding"/>
    <property type="evidence" value="ECO:0007669"/>
    <property type="project" value="TreeGrafter"/>
</dbReference>
<dbReference type="InterPro" id="IPR001245">
    <property type="entry name" value="Ser-Thr/Tyr_kinase_cat_dom"/>
</dbReference>
<dbReference type="Gene3D" id="2.10.220.10">
    <property type="entry name" value="Hormone Receptor, Insulin-like Growth Factor Receptor 1, Chain A, domain 2"/>
    <property type="match status" value="3"/>
</dbReference>
<comment type="similarity">
    <text evidence="30">Belongs to the protein kinase superfamily. Tyr protein kinase family. EGF receptor subfamily.</text>
</comment>
<dbReference type="PROSITE" id="PS00109">
    <property type="entry name" value="PROTEIN_KINASE_TYR"/>
    <property type="match status" value="1"/>
</dbReference>
<evidence type="ECO:0000256" key="5">
    <source>
        <dbReference type="ARBA" id="ARBA00022475"/>
    </source>
</evidence>
<dbReference type="PRINTS" id="PR00109">
    <property type="entry name" value="TYRKINASE"/>
</dbReference>
<keyword evidence="16" id="KW-0832">Ubl conjugation</keyword>
<keyword evidence="26" id="KW-0325">Glycoprotein</keyword>
<proteinExistence type="inferred from homology"/>
<dbReference type="InterPro" id="IPR036941">
    <property type="entry name" value="Rcpt_L-dom_sf"/>
</dbReference>
<keyword evidence="5" id="KW-1003">Cell membrane</keyword>
<keyword evidence="8 35" id="KW-0812">Transmembrane</keyword>
<evidence type="ECO:0000256" key="3">
    <source>
        <dbReference type="ARBA" id="ARBA00004608"/>
    </source>
</evidence>
<dbReference type="InterPro" id="IPR008266">
    <property type="entry name" value="Tyr_kinase_AS"/>
</dbReference>
<dbReference type="Pfam" id="PF21314">
    <property type="entry name" value="TM_ErbB1"/>
    <property type="match status" value="1"/>
</dbReference>
<dbReference type="Pfam" id="PF01030">
    <property type="entry name" value="Recep_L_domain"/>
    <property type="match status" value="2"/>
</dbReference>
<evidence type="ECO:0000256" key="27">
    <source>
        <dbReference type="ARBA" id="ARBA00023242"/>
    </source>
</evidence>
<sequence length="1382" mass="153297">MRCEKQEQAEPLGEEKELLETIAGLGRAGPLCPAASLVALSLDAAAAGQLCAITDPQVPLCPSSRLLPFSLILPLRKSQSHKAPDPVAEVAEDTAPCFSKLPLHWMAPSTSGQHISDPPHSDMKKDLQNYFRKGQEAWVCQGTSNKLTQLGTFEDHFLSLQRMFNNCEVVLGNLEVTYVQRNYDLSFLKTIQEVAGYVLIALNMAERIPLDNLQIVRGNVLYDNTYALAVLSNYGGANSPNKTGLQELPLRSLQEILQGAVRFSSNPMLCNVDTIQWRDIVDSNFLSNMSLDLQSHQSSCQKCDPSCPNGSCWAPGEENCQKLTKIICAQQCSGRCRGKSPSDCCHNQCAAGCTGPRESDCLVCRKFRDEATCKDTCPLLMLYNPTTYQMDVNPEGKYSFGATCVKKCPRNYVVTDHGSCVRACGPDSYEMEEDGVRKCKKCEGPCRKVCNGIGIGEFKDTLSINATNIKHFQNCTTISGDLHILPVAFRGDSFTRTPPLDPKELDILKTVKEITGFLLIQAWPANRTDLHAFENLEIIRGRTKQHGQFSLAIVGLNLTSLGLRSLKEISDGDVIVSGNQHLCYANTINWRKLFGTSGQKTKIMKNRDEKNCITDGFVCHPLCSAEGCWGPEPRDCVSCQKVIRGRECVDQCNILEGEPREFMENSECIQCHPECLPQTMNVTCTGRGPDSCVQCVHYIDGPHCVKTCPAGIMGENNTLVWKFADAGHVCRLCHPNCTYGCVGPGLEGCATNGPKIPSIATGIVGGLFLLVVLALAVGLFMRRRHIIRKRTLRRLLQERELVEPLTPSGEAPNQALLRILKETEFKKVKVLGSGAFGTVYKGLWIPEGEKVKIPVAIKELREATSPKANKEILDEAYVMASVDNPHVCRLLGICLTSTVQLVTQLMPFGCLLDYVREHKDNIGSQHLLNWCVQIAKEAYVMASVDNPHVCRLLGICLTSTVQLVTQLMPFGCLLDYVREHKDNIGSQHLLNWCVQIAKGMNYLEDRRLVHRDLAARNVLVKTPQHVKITDFGLAKLLGAEEKEYHAEGGKVPIKWMALESILHRIYTHQSDVWSYGVTVWELMTFGSKPYDGIPASEISSILEKGERLPQPPICTIDVYMIMVKCWMIDADSRPKFRELIVEFSKMARDPQRYLVIQGDERMHLPSPTDSNFYRALMDEEDMEDVVDADEYLIPQQGFFSSPSTSRTPLLSSLSANSNNSTGACVHRNGTCPVQGDSFLQRYSSDPTGTLAEDSLDDEFLPAPEYINQSCPRRPAGSVQNPVYHNQPPHPAPGRDQHYQNPHSHAVGNPEYLNTLLPTCGNTFDGSTPWAQKGNHQMSLDNPDYQQDFLPKENKPNGIFKSPTAENAEYLRVAPPSSEFIGA</sequence>
<dbReference type="InterPro" id="IPR050122">
    <property type="entry name" value="RTK"/>
</dbReference>
<dbReference type="Pfam" id="PF07714">
    <property type="entry name" value="PK_Tyr_Ser-Thr"/>
    <property type="match status" value="1"/>
</dbReference>
<reference evidence="37 38" key="1">
    <citation type="submission" date="2013-11" db="EMBL/GenBank/DDBJ databases">
        <title>The Damaraland mole rat (Fukomys damarensis) genome and evolution of African mole rats.</title>
        <authorList>
            <person name="Gladyshev V.N."/>
            <person name="Fang X."/>
        </authorList>
    </citation>
    <scope>NUCLEOTIDE SEQUENCE [LARGE SCALE GENOMIC DNA]</scope>
    <source>
        <tissue evidence="37">Liver</tissue>
    </source>
</reference>
<dbReference type="CDD" id="cd05108">
    <property type="entry name" value="PTKc_EGFR"/>
    <property type="match status" value="1"/>
</dbReference>
<dbReference type="InterPro" id="IPR000719">
    <property type="entry name" value="Prot_kinase_dom"/>
</dbReference>
<dbReference type="Gene3D" id="1.10.510.10">
    <property type="entry name" value="Transferase(Phosphotransferase) domain 1"/>
    <property type="match status" value="1"/>
</dbReference>
<dbReference type="Pfam" id="PF14843">
    <property type="entry name" value="GF_recep_IV"/>
    <property type="match status" value="1"/>
</dbReference>
<evidence type="ECO:0000256" key="13">
    <source>
        <dbReference type="ARBA" id="ARBA00022777"/>
    </source>
</evidence>
<keyword evidence="24" id="KW-0804">Transcription</keyword>
<dbReference type="GO" id="GO:0038130">
    <property type="term" value="P:ERBB4 signaling pathway"/>
    <property type="evidence" value="ECO:0007669"/>
    <property type="project" value="UniProtKB-ARBA"/>
</dbReference>
<dbReference type="SUPFAM" id="SSF57184">
    <property type="entry name" value="Growth factor receptor domain"/>
    <property type="match status" value="2"/>
</dbReference>
<dbReference type="GO" id="GO:0021537">
    <property type="term" value="P:telencephalon development"/>
    <property type="evidence" value="ECO:0007669"/>
    <property type="project" value="UniProtKB-ARBA"/>
</dbReference>
<evidence type="ECO:0000256" key="25">
    <source>
        <dbReference type="ARBA" id="ARBA00023170"/>
    </source>
</evidence>
<evidence type="ECO:0000256" key="14">
    <source>
        <dbReference type="ARBA" id="ARBA00022824"/>
    </source>
</evidence>
<evidence type="ECO:0000256" key="2">
    <source>
        <dbReference type="ARBA" id="ARBA00004251"/>
    </source>
</evidence>
<evidence type="ECO:0000256" key="32">
    <source>
        <dbReference type="PIRSR" id="PIRSR000619-2"/>
    </source>
</evidence>
<dbReference type="InterPro" id="IPR032778">
    <property type="entry name" value="GF_recep_IV"/>
</dbReference>
<evidence type="ECO:0000256" key="33">
    <source>
        <dbReference type="PROSITE-ProRule" id="PRU10141"/>
    </source>
</evidence>
<feature type="region of interest" description="Disordered" evidence="34">
    <location>
        <begin position="1197"/>
        <end position="1218"/>
    </location>
</feature>
<keyword evidence="12" id="KW-0967">Endosome</keyword>
<dbReference type="Gene3D" id="3.30.200.20">
    <property type="entry name" value="Phosphorylase Kinase, domain 1"/>
    <property type="match status" value="2"/>
</dbReference>
<dbReference type="InterPro" id="IPR016245">
    <property type="entry name" value="Tyr_kinase_EGF/ERB/XmrK_rcpt"/>
</dbReference>
<evidence type="ECO:0000256" key="8">
    <source>
        <dbReference type="ARBA" id="ARBA00022692"/>
    </source>
</evidence>
<evidence type="ECO:0000256" key="6">
    <source>
        <dbReference type="ARBA" id="ARBA00022553"/>
    </source>
</evidence>
<keyword evidence="19" id="KW-0333">Golgi apparatus</keyword>
<dbReference type="GO" id="GO:0023056">
    <property type="term" value="P:positive regulation of signaling"/>
    <property type="evidence" value="ECO:0007669"/>
    <property type="project" value="UniProtKB-ARBA"/>
</dbReference>
<name>A0A091DPK1_FUKDA</name>
<evidence type="ECO:0000256" key="22">
    <source>
        <dbReference type="ARBA" id="ARBA00023157"/>
    </source>
</evidence>
<organism evidence="37 38">
    <name type="scientific">Fukomys damarensis</name>
    <name type="common">Damaraland mole rat</name>
    <name type="synonym">Cryptomys damarensis</name>
    <dbReference type="NCBI Taxonomy" id="885580"/>
    <lineage>
        <taxon>Eukaryota</taxon>
        <taxon>Metazoa</taxon>
        <taxon>Chordata</taxon>
        <taxon>Craniata</taxon>
        <taxon>Vertebrata</taxon>
        <taxon>Euteleostomi</taxon>
        <taxon>Mammalia</taxon>
        <taxon>Eutheria</taxon>
        <taxon>Euarchontoglires</taxon>
        <taxon>Glires</taxon>
        <taxon>Rodentia</taxon>
        <taxon>Hystricomorpha</taxon>
        <taxon>Bathyergidae</taxon>
        <taxon>Fukomys</taxon>
    </lineage>
</organism>
<evidence type="ECO:0000256" key="34">
    <source>
        <dbReference type="SAM" id="MobiDB-lite"/>
    </source>
</evidence>
<dbReference type="GO" id="GO:0022008">
    <property type="term" value="P:neurogenesis"/>
    <property type="evidence" value="ECO:0007669"/>
    <property type="project" value="TreeGrafter"/>
</dbReference>
<dbReference type="Pfam" id="PF00757">
    <property type="entry name" value="Furin-like"/>
    <property type="match status" value="1"/>
</dbReference>
<feature type="domain" description="Protein kinase" evidence="36">
    <location>
        <begin position="825"/>
        <end position="1154"/>
    </location>
</feature>
<keyword evidence="7 30" id="KW-0808">Transferase</keyword>
<accession>A0A091DPK1</accession>
<dbReference type="FunFam" id="3.30.200.20:FF:000044">
    <property type="entry name" value="Receptor protein-tyrosine kinase"/>
    <property type="match status" value="1"/>
</dbReference>
<evidence type="ECO:0000256" key="19">
    <source>
        <dbReference type="ARBA" id="ARBA00023034"/>
    </source>
</evidence>
<dbReference type="GO" id="GO:0043066">
    <property type="term" value="P:negative regulation of apoptotic process"/>
    <property type="evidence" value="ECO:0007669"/>
    <property type="project" value="TreeGrafter"/>
</dbReference>
<dbReference type="InterPro" id="IPR049328">
    <property type="entry name" value="TM_ErbB1"/>
</dbReference>
<evidence type="ECO:0000256" key="30">
    <source>
        <dbReference type="PIRNR" id="PIRNR000619"/>
    </source>
</evidence>
<dbReference type="CDD" id="cd00064">
    <property type="entry name" value="FU"/>
    <property type="match status" value="3"/>
</dbReference>
<dbReference type="FunFam" id="1.10.510.10:FF:002828">
    <property type="entry name" value="Receptor tyrosine-protein kinase erbB-2"/>
    <property type="match status" value="1"/>
</dbReference>
<dbReference type="GO" id="GO:0000139">
    <property type="term" value="C:Golgi membrane"/>
    <property type="evidence" value="ECO:0007669"/>
    <property type="project" value="UniProtKB-SubCell"/>
</dbReference>
<keyword evidence="17 35" id="KW-1133">Transmembrane helix</keyword>
<dbReference type="GO" id="GO:0005789">
    <property type="term" value="C:endoplasmic reticulum membrane"/>
    <property type="evidence" value="ECO:0007669"/>
    <property type="project" value="UniProtKB-SubCell"/>
</dbReference>
<evidence type="ECO:0000256" key="7">
    <source>
        <dbReference type="ARBA" id="ARBA00022679"/>
    </source>
</evidence>
<dbReference type="GO" id="GO:0005524">
    <property type="term" value="F:ATP binding"/>
    <property type="evidence" value="ECO:0007669"/>
    <property type="project" value="UniProtKB-UniRule"/>
</dbReference>
<dbReference type="GO" id="GO:0031965">
    <property type="term" value="C:nuclear membrane"/>
    <property type="evidence" value="ECO:0007669"/>
    <property type="project" value="UniProtKB-SubCell"/>
</dbReference>
<evidence type="ECO:0000313" key="37">
    <source>
        <dbReference type="EMBL" id="KFO33012.1"/>
    </source>
</evidence>
<evidence type="ECO:0000256" key="12">
    <source>
        <dbReference type="ARBA" id="ARBA00022753"/>
    </source>
</evidence>
<dbReference type="FunFam" id="2.10.220.10:FF:000001">
    <property type="entry name" value="Receptor protein-tyrosine kinase"/>
    <property type="match status" value="1"/>
</dbReference>
<keyword evidence="14" id="KW-0256">Endoplasmic reticulum</keyword>
<keyword evidence="11 30" id="KW-0547">Nucleotide-binding</keyword>
<dbReference type="Gene3D" id="6.10.250.2930">
    <property type="match status" value="1"/>
</dbReference>
<evidence type="ECO:0000256" key="35">
    <source>
        <dbReference type="SAM" id="Phobius"/>
    </source>
</evidence>
<evidence type="ECO:0000256" key="28">
    <source>
        <dbReference type="ARBA" id="ARBA00046292"/>
    </source>
</evidence>
<gene>
    <name evidence="37" type="ORF">H920_05628</name>
</gene>
<dbReference type="PIRSF" id="PIRSF000619">
    <property type="entry name" value="TyrPK_EGF-R"/>
    <property type="match status" value="1"/>
</dbReference>
<dbReference type="GO" id="GO:0009925">
    <property type="term" value="C:basal plasma membrane"/>
    <property type="evidence" value="ECO:0007669"/>
    <property type="project" value="TreeGrafter"/>
</dbReference>
<dbReference type="PROSITE" id="PS00107">
    <property type="entry name" value="PROTEIN_KINASE_ATP"/>
    <property type="match status" value="1"/>
</dbReference>
<dbReference type="InterPro" id="IPR006211">
    <property type="entry name" value="Furin-like_Cys-rich_dom"/>
</dbReference>
<comment type="catalytic activity">
    <reaction evidence="29">
        <text>L-tyrosyl-[protein] + ATP = O-phospho-L-tyrosyl-[protein] + ADP + H(+)</text>
        <dbReference type="Rhea" id="RHEA:10596"/>
        <dbReference type="Rhea" id="RHEA-COMP:10136"/>
        <dbReference type="Rhea" id="RHEA-COMP:20101"/>
        <dbReference type="ChEBI" id="CHEBI:15378"/>
        <dbReference type="ChEBI" id="CHEBI:30616"/>
        <dbReference type="ChEBI" id="CHEBI:46858"/>
        <dbReference type="ChEBI" id="CHEBI:61978"/>
        <dbReference type="ChEBI" id="CHEBI:456216"/>
        <dbReference type="EC" id="2.7.10.1"/>
    </reaction>
</comment>
<dbReference type="FunFam" id="3.80.20.20:FF:000006">
    <property type="entry name" value="Receptor protein-tyrosine kinase"/>
    <property type="match status" value="1"/>
</dbReference>
<keyword evidence="25 30" id="KW-0675">Receptor</keyword>
<feature type="transmembrane region" description="Helical" evidence="35">
    <location>
        <begin position="759"/>
        <end position="781"/>
    </location>
</feature>
<evidence type="ECO:0000256" key="16">
    <source>
        <dbReference type="ARBA" id="ARBA00022843"/>
    </source>
</evidence>
<evidence type="ECO:0000256" key="23">
    <source>
        <dbReference type="ARBA" id="ARBA00023159"/>
    </source>
</evidence>
<feature type="binding site" evidence="32 33">
    <location>
        <position position="858"/>
    </location>
    <ligand>
        <name>ATP</name>
        <dbReference type="ChEBI" id="CHEBI:30616"/>
    </ligand>
</feature>
<evidence type="ECO:0000256" key="24">
    <source>
        <dbReference type="ARBA" id="ARBA00023163"/>
    </source>
</evidence>
<evidence type="ECO:0000256" key="4">
    <source>
        <dbReference type="ARBA" id="ARBA00004614"/>
    </source>
</evidence>
<dbReference type="Pfam" id="PF00069">
    <property type="entry name" value="Pkinase"/>
    <property type="match status" value="1"/>
</dbReference>
<dbReference type="SUPFAM" id="SSF56112">
    <property type="entry name" value="Protein kinase-like (PK-like)"/>
    <property type="match status" value="2"/>
</dbReference>
<dbReference type="SMART" id="SM00261">
    <property type="entry name" value="FU"/>
    <property type="match status" value="4"/>
</dbReference>
<dbReference type="InterPro" id="IPR000494">
    <property type="entry name" value="Rcpt_L-dom"/>
</dbReference>
<keyword evidence="18" id="KW-0805">Transcription regulation</keyword>
<evidence type="ECO:0000259" key="36">
    <source>
        <dbReference type="PROSITE" id="PS50011"/>
    </source>
</evidence>
<dbReference type="SUPFAM" id="SSF52058">
    <property type="entry name" value="L domain-like"/>
    <property type="match status" value="2"/>
</dbReference>
<dbReference type="GO" id="GO:0005006">
    <property type="term" value="F:epidermal growth factor receptor activity"/>
    <property type="evidence" value="ECO:0007669"/>
    <property type="project" value="TreeGrafter"/>
</dbReference>
<dbReference type="STRING" id="885580.ENSFDAP00000003693"/>
<evidence type="ECO:0000256" key="26">
    <source>
        <dbReference type="ARBA" id="ARBA00023180"/>
    </source>
</evidence>
<keyword evidence="10" id="KW-0677">Repeat</keyword>
<keyword evidence="23" id="KW-0010">Activator</keyword>
<dbReference type="EMBL" id="KN122106">
    <property type="protein sequence ID" value="KFO33012.1"/>
    <property type="molecule type" value="Genomic_DNA"/>
</dbReference>
<dbReference type="SMART" id="SM00219">
    <property type="entry name" value="TyrKc"/>
    <property type="match status" value="1"/>
</dbReference>
<dbReference type="GO" id="GO:0010008">
    <property type="term" value="C:endosome membrane"/>
    <property type="evidence" value="ECO:0007669"/>
    <property type="project" value="UniProtKB-SubCell"/>
</dbReference>
<evidence type="ECO:0000256" key="21">
    <source>
        <dbReference type="ARBA" id="ARBA00023137"/>
    </source>
</evidence>
<keyword evidence="21 30" id="KW-0829">Tyrosine-protein kinase</keyword>
<dbReference type="InterPro" id="IPR044912">
    <property type="entry name" value="Egfr_JX_dom"/>
</dbReference>
<dbReference type="PROSITE" id="PS50011">
    <property type="entry name" value="PROTEIN_KINASE_DOM"/>
    <property type="match status" value="1"/>
</dbReference>
<dbReference type="FunFam" id="3.80.20.20:FF:000005">
    <property type="entry name" value="Receptor protein-tyrosine kinase"/>
    <property type="match status" value="1"/>
</dbReference>
<evidence type="ECO:0000313" key="38">
    <source>
        <dbReference type="Proteomes" id="UP000028990"/>
    </source>
</evidence>
<dbReference type="PANTHER" id="PTHR24416:SF91">
    <property type="entry name" value="EPIDERMAL GROWTH FACTOR RECEPTOR"/>
    <property type="match status" value="1"/>
</dbReference>
<dbReference type="GO" id="GO:0010647">
    <property type="term" value="P:positive regulation of cell communication"/>
    <property type="evidence" value="ECO:0007669"/>
    <property type="project" value="UniProtKB-ARBA"/>
</dbReference>
<evidence type="ECO:0000256" key="15">
    <source>
        <dbReference type="ARBA" id="ARBA00022840"/>
    </source>
</evidence>
<protein>
    <recommendedName>
        <fullName evidence="30">Receptor protein-tyrosine kinase</fullName>
        <ecNumber evidence="30">2.7.10.1</ecNumber>
    </recommendedName>
</protein>
<evidence type="ECO:0000256" key="18">
    <source>
        <dbReference type="ARBA" id="ARBA00023015"/>
    </source>
</evidence>
<dbReference type="CDD" id="cd12093">
    <property type="entry name" value="TM_ErbB1"/>
    <property type="match status" value="1"/>
</dbReference>
<dbReference type="GO" id="GO:0043235">
    <property type="term" value="C:receptor complex"/>
    <property type="evidence" value="ECO:0007669"/>
    <property type="project" value="TreeGrafter"/>
</dbReference>
<feature type="region of interest" description="Disordered" evidence="34">
    <location>
        <begin position="1265"/>
        <end position="1298"/>
    </location>
</feature>
<keyword evidence="9" id="KW-0732">Signal</keyword>